<organism evidence="1 2">
    <name type="scientific">Rhodococcus spongiicola</name>
    <dbReference type="NCBI Taxonomy" id="2487352"/>
    <lineage>
        <taxon>Bacteria</taxon>
        <taxon>Bacillati</taxon>
        <taxon>Actinomycetota</taxon>
        <taxon>Actinomycetes</taxon>
        <taxon>Mycobacteriales</taxon>
        <taxon>Nocardiaceae</taxon>
        <taxon>Rhodococcus</taxon>
    </lineage>
</organism>
<evidence type="ECO:0000313" key="2">
    <source>
        <dbReference type="Proteomes" id="UP000284333"/>
    </source>
</evidence>
<protein>
    <submittedName>
        <fullName evidence="1">Uncharacterized protein</fullName>
    </submittedName>
</protein>
<dbReference type="RefSeq" id="WP_127948277.1">
    <property type="nucleotide sequence ID" value="NZ_RKLN01000006.1"/>
</dbReference>
<evidence type="ECO:0000313" key="1">
    <source>
        <dbReference type="EMBL" id="RVW00949.1"/>
    </source>
</evidence>
<keyword evidence="2" id="KW-1185">Reference proteome</keyword>
<dbReference type="AlphaFoldDB" id="A0A3S3AHX0"/>
<reference evidence="1 2" key="1">
    <citation type="submission" date="2018-11" db="EMBL/GenBank/DDBJ databases">
        <title>Rhodococcus spongicola sp. nov. and Rhodococcus xishaensis sp. nov. from marine sponges.</title>
        <authorList>
            <person name="Li L."/>
            <person name="Lin H.W."/>
        </authorList>
    </citation>
    <scope>NUCLEOTIDE SEQUENCE [LARGE SCALE GENOMIC DNA]</scope>
    <source>
        <strain evidence="1 2">LHW50502</strain>
    </source>
</reference>
<comment type="caution">
    <text evidence="1">The sequence shown here is derived from an EMBL/GenBank/DDBJ whole genome shotgun (WGS) entry which is preliminary data.</text>
</comment>
<dbReference type="Proteomes" id="UP000284333">
    <property type="component" value="Unassembled WGS sequence"/>
</dbReference>
<dbReference type="OrthoDB" id="5194663at2"/>
<name>A0A3S3AHX0_9NOCA</name>
<accession>A0A3S3AHX0</accession>
<gene>
    <name evidence="1" type="ORF">EF834_16415</name>
</gene>
<sequence>MATSDPGRPTTVRYAFLVGGELSERVLAAFPELQVSETAHAHTTLYGPVRDNTELRGMLARFDALGLSLVEMRRLPD</sequence>
<proteinExistence type="predicted"/>
<dbReference type="EMBL" id="RKLN01000006">
    <property type="protein sequence ID" value="RVW00949.1"/>
    <property type="molecule type" value="Genomic_DNA"/>
</dbReference>